<dbReference type="SMART" id="SM00184">
    <property type="entry name" value="RING"/>
    <property type="match status" value="1"/>
</dbReference>
<dbReference type="InterPro" id="IPR001841">
    <property type="entry name" value="Znf_RING"/>
</dbReference>
<evidence type="ECO:0000256" key="3">
    <source>
        <dbReference type="ARBA" id="ARBA00022833"/>
    </source>
</evidence>
<evidence type="ECO:0000256" key="2">
    <source>
        <dbReference type="ARBA" id="ARBA00022771"/>
    </source>
</evidence>
<dbReference type="PROSITE" id="PS50089">
    <property type="entry name" value="ZF_RING_2"/>
    <property type="match status" value="1"/>
</dbReference>
<feature type="compositionally biased region" description="Basic and acidic residues" evidence="5">
    <location>
        <begin position="98"/>
        <end position="108"/>
    </location>
</feature>
<dbReference type="PANTHER" id="PTHR15090">
    <property type="entry name" value="SEQUESTOSOME 1-RELATED"/>
    <property type="match status" value="1"/>
</dbReference>
<keyword evidence="3" id="KW-0862">Zinc</keyword>
<feature type="region of interest" description="Disordered" evidence="5">
    <location>
        <begin position="94"/>
        <end position="192"/>
    </location>
</feature>
<dbReference type="InterPro" id="IPR052260">
    <property type="entry name" value="Autophagy_Rcpt_SigReg"/>
</dbReference>
<dbReference type="PANTHER" id="PTHR15090:SF0">
    <property type="entry name" value="SEQUESTOSOME-1"/>
    <property type="match status" value="1"/>
</dbReference>
<keyword evidence="8" id="KW-1185">Reference proteome</keyword>
<proteinExistence type="predicted"/>
<dbReference type="InterPro" id="IPR000433">
    <property type="entry name" value="Znf_ZZ"/>
</dbReference>
<dbReference type="Gene3D" id="3.30.60.90">
    <property type="match status" value="4"/>
</dbReference>
<accession>A0ABM0JN20</accession>
<protein>
    <submittedName>
        <fullName evidence="9">Uncharacterized protein LOC101852689</fullName>
    </submittedName>
</protein>
<dbReference type="PROSITE" id="PS01357">
    <property type="entry name" value="ZF_ZZ_1"/>
    <property type="match status" value="2"/>
</dbReference>
<evidence type="ECO:0000256" key="4">
    <source>
        <dbReference type="PROSITE-ProRule" id="PRU00228"/>
    </source>
</evidence>
<dbReference type="Gene3D" id="3.30.40.10">
    <property type="entry name" value="Zinc/RING finger domain, C3HC4 (zinc finger)"/>
    <property type="match status" value="1"/>
</dbReference>
<evidence type="ECO:0000256" key="1">
    <source>
        <dbReference type="ARBA" id="ARBA00022723"/>
    </source>
</evidence>
<feature type="domain" description="RING-type" evidence="6">
    <location>
        <begin position="432"/>
        <end position="465"/>
    </location>
</feature>
<name>A0ABM0JN20_APLCA</name>
<dbReference type="InterPro" id="IPR043145">
    <property type="entry name" value="Znf_ZZ_sf"/>
</dbReference>
<evidence type="ECO:0000313" key="8">
    <source>
        <dbReference type="Proteomes" id="UP000694888"/>
    </source>
</evidence>
<evidence type="ECO:0000259" key="7">
    <source>
        <dbReference type="PROSITE" id="PS50135"/>
    </source>
</evidence>
<feature type="domain" description="ZZ-type" evidence="7">
    <location>
        <begin position="352"/>
        <end position="403"/>
    </location>
</feature>
<keyword evidence="1" id="KW-0479">Metal-binding</keyword>
<sequence>MGIRASKLARERAIQSYREFMANPPVMISAMCDGCGMCPIKGIVLYCNKCPDWHCCATCVVNDYHDPTHVLGWLRSSQNAEENGGDIDLEQRQQTQVKHSEVAMKPGDEPFAPSFLRHPLEGELQLSTSPLQADSGDRSLGTRRTLRERIQHRLPKRKQKRTRQERQQQEQRQPPSTPPPNLPCTQQQERASASSLPVHTDVQCDGCGSNPLTGVRFKCPVCPDFDLCADCQDLKLHPHYDQMVAIVWPEDIHTLNITAASSNAEASSTVVHNVTCDGCKFYPLAGTRYKCTVCPCFNLCEACEKKKQHPPAHPFKIYERRVTDAENMVDLFDDLTQLVATAATTVSGYPVHPGTKCNTCASSPIRGVCFKCTQCKDFCLCHDCYEAGTGHEHEMKAVVSETQELQEELNRSMSSMRSMEEELSSFRDKCLCPICLDRYKDLAFQCGHQTCQDCSQQLRECPVCRREIKKRIRLFH</sequence>
<evidence type="ECO:0000256" key="5">
    <source>
        <dbReference type="SAM" id="MobiDB-lite"/>
    </source>
</evidence>
<feature type="compositionally biased region" description="Polar residues" evidence="5">
    <location>
        <begin position="183"/>
        <end position="192"/>
    </location>
</feature>
<dbReference type="InterPro" id="IPR013083">
    <property type="entry name" value="Znf_RING/FYVE/PHD"/>
</dbReference>
<dbReference type="Pfam" id="PF13920">
    <property type="entry name" value="zf-C3HC4_3"/>
    <property type="match status" value="1"/>
</dbReference>
<dbReference type="PROSITE" id="PS50135">
    <property type="entry name" value="ZF_ZZ_2"/>
    <property type="match status" value="3"/>
</dbReference>
<organism evidence="8 9">
    <name type="scientific">Aplysia californica</name>
    <name type="common">California sea hare</name>
    <dbReference type="NCBI Taxonomy" id="6500"/>
    <lineage>
        <taxon>Eukaryota</taxon>
        <taxon>Metazoa</taxon>
        <taxon>Spiralia</taxon>
        <taxon>Lophotrochozoa</taxon>
        <taxon>Mollusca</taxon>
        <taxon>Gastropoda</taxon>
        <taxon>Heterobranchia</taxon>
        <taxon>Euthyneura</taxon>
        <taxon>Tectipleura</taxon>
        <taxon>Aplysiida</taxon>
        <taxon>Aplysioidea</taxon>
        <taxon>Aplysiidae</taxon>
        <taxon>Aplysia</taxon>
    </lineage>
</organism>
<dbReference type="Pfam" id="PF00569">
    <property type="entry name" value="ZZ"/>
    <property type="match status" value="3"/>
</dbReference>
<evidence type="ECO:0000313" key="9">
    <source>
        <dbReference type="RefSeq" id="XP_005097523.2"/>
    </source>
</evidence>
<evidence type="ECO:0000259" key="6">
    <source>
        <dbReference type="PROSITE" id="PS50089"/>
    </source>
</evidence>
<dbReference type="Proteomes" id="UP000694888">
    <property type="component" value="Unplaced"/>
</dbReference>
<dbReference type="SUPFAM" id="SSF57850">
    <property type="entry name" value="RING/U-box"/>
    <property type="match status" value="5"/>
</dbReference>
<feature type="domain" description="ZZ-type" evidence="7">
    <location>
        <begin position="199"/>
        <end position="251"/>
    </location>
</feature>
<keyword evidence="2 4" id="KW-0863">Zinc-finger</keyword>
<dbReference type="RefSeq" id="XP_005097523.2">
    <property type="nucleotide sequence ID" value="XM_005097466.3"/>
</dbReference>
<dbReference type="SMART" id="SM00291">
    <property type="entry name" value="ZnF_ZZ"/>
    <property type="match status" value="4"/>
</dbReference>
<gene>
    <name evidence="9" type="primary">LOC101852689</name>
</gene>
<feature type="domain" description="ZZ-type" evidence="7">
    <location>
        <begin position="271"/>
        <end position="323"/>
    </location>
</feature>
<feature type="compositionally biased region" description="Basic residues" evidence="5">
    <location>
        <begin position="152"/>
        <end position="161"/>
    </location>
</feature>
<reference evidence="9" key="1">
    <citation type="submission" date="2025-08" db="UniProtKB">
        <authorList>
            <consortium name="RefSeq"/>
        </authorList>
    </citation>
    <scope>IDENTIFICATION</scope>
</reference>
<dbReference type="GeneID" id="101852689"/>